<dbReference type="PANTHER" id="PTHR34383">
    <property type="entry name" value="POLYPHOSPHATE:AMP PHOSPHOTRANSFERASE-RELATED"/>
    <property type="match status" value="1"/>
</dbReference>
<keyword evidence="2" id="KW-0808">Transferase</keyword>
<dbReference type="PANTHER" id="PTHR34383:SF3">
    <property type="entry name" value="POLYPHOSPHATE:AMP PHOSPHOTRANSFERASE"/>
    <property type="match status" value="1"/>
</dbReference>
<reference evidence="3" key="1">
    <citation type="journal article" date="2017" name="Genome Announc.">
        <title>Draft Genome Sequence of Terrimicrobium sacchariphilum NM-5T, a Facultative Anaerobic Soil Bacterium of the Class Spartobacteria.</title>
        <authorList>
            <person name="Qiu Y.L."/>
            <person name="Tourlousse D.M."/>
            <person name="Matsuura N."/>
            <person name="Ohashi A."/>
            <person name="Sekiguchi Y."/>
        </authorList>
    </citation>
    <scope>NUCLEOTIDE SEQUENCE [LARGE SCALE GENOMIC DNA]</scope>
    <source>
        <strain evidence="3">NM-5</strain>
    </source>
</reference>
<dbReference type="AlphaFoldDB" id="A0A146G5S5"/>
<dbReference type="Proteomes" id="UP000076023">
    <property type="component" value="Unassembled WGS sequence"/>
</dbReference>
<dbReference type="InParanoid" id="A0A146G5S5"/>
<protein>
    <submittedName>
        <fullName evidence="2">Polyphosphate:nucleotide phosphotransferase, PPK2 family</fullName>
    </submittedName>
</protein>
<dbReference type="InterPro" id="IPR022488">
    <property type="entry name" value="PPK2-related"/>
</dbReference>
<dbReference type="GO" id="GO:0016776">
    <property type="term" value="F:phosphotransferase activity, phosphate group as acceptor"/>
    <property type="evidence" value="ECO:0007669"/>
    <property type="project" value="InterPro"/>
</dbReference>
<dbReference type="OrthoDB" id="9775224at2"/>
<accession>A0A146G5S5</accession>
<dbReference type="EMBL" id="BDCO01000002">
    <property type="protein sequence ID" value="GAT32901.1"/>
    <property type="molecule type" value="Genomic_DNA"/>
</dbReference>
<gene>
    <name evidence="2" type="ORF">TSACC_21303</name>
</gene>
<evidence type="ECO:0000313" key="2">
    <source>
        <dbReference type="EMBL" id="GAT32901.1"/>
    </source>
</evidence>
<evidence type="ECO:0000259" key="1">
    <source>
        <dbReference type="Pfam" id="PF03976"/>
    </source>
</evidence>
<dbReference type="Pfam" id="PF03976">
    <property type="entry name" value="PPK2"/>
    <property type="match status" value="1"/>
</dbReference>
<organism evidence="2 3">
    <name type="scientific">Terrimicrobium sacchariphilum</name>
    <dbReference type="NCBI Taxonomy" id="690879"/>
    <lineage>
        <taxon>Bacteria</taxon>
        <taxon>Pseudomonadati</taxon>
        <taxon>Verrucomicrobiota</taxon>
        <taxon>Terrimicrobiia</taxon>
        <taxon>Terrimicrobiales</taxon>
        <taxon>Terrimicrobiaceae</taxon>
        <taxon>Terrimicrobium</taxon>
    </lineage>
</organism>
<feature type="domain" description="Polyphosphate kinase-2-related" evidence="1">
    <location>
        <begin position="32"/>
        <end position="254"/>
    </location>
</feature>
<name>A0A146G5S5_TERSA</name>
<sequence>MKYCKLFRVKPGSDVRLKKIDPNFTAEHAGKKSAVKMVEKLNKELRDLQYLLYAEGKHSLLICLQALDAAGKDGTINHVLGSMNPQGARVHGFKAPSKEELAHDFLWRIAKQTPGKGEVVVFNRSHYEDVLVVRVHNLVPKPVWKQRYDIINNFERNLVESGTHILKFFLHISSEEQLLRFRQRLQDPARHWKISESDYSEREHWDDYTKAYEEALRKTSTDYAPWYVIPANNKWFRNLAVAKIVTEKLKSLNMKFPAPSVDINEVTEKFHQAQQKEEERIGKAAWEKLSARKDSKEEIKQADIVEEALHPSETSPA</sequence>
<dbReference type="GO" id="GO:0006797">
    <property type="term" value="P:polyphosphate metabolic process"/>
    <property type="evidence" value="ECO:0007669"/>
    <property type="project" value="InterPro"/>
</dbReference>
<dbReference type="InterPro" id="IPR027417">
    <property type="entry name" value="P-loop_NTPase"/>
</dbReference>
<dbReference type="STRING" id="690879.TSACC_21303"/>
<proteinExistence type="predicted"/>
<comment type="caution">
    <text evidence="2">The sequence shown here is derived from an EMBL/GenBank/DDBJ whole genome shotgun (WGS) entry which is preliminary data.</text>
</comment>
<keyword evidence="3" id="KW-1185">Reference proteome</keyword>
<dbReference type="Gene3D" id="3.40.50.300">
    <property type="entry name" value="P-loop containing nucleotide triphosphate hydrolases"/>
    <property type="match status" value="1"/>
</dbReference>
<dbReference type="RefSeq" id="WP_075078700.1">
    <property type="nucleotide sequence ID" value="NZ_BDCO01000002.1"/>
</dbReference>
<dbReference type="NCBIfam" id="TIGR03709">
    <property type="entry name" value="PPK2_rel_1"/>
    <property type="match status" value="1"/>
</dbReference>
<dbReference type="SUPFAM" id="SSF52540">
    <property type="entry name" value="P-loop containing nucleoside triphosphate hydrolases"/>
    <property type="match status" value="1"/>
</dbReference>
<evidence type="ECO:0000313" key="3">
    <source>
        <dbReference type="Proteomes" id="UP000076023"/>
    </source>
</evidence>
<dbReference type="InterPro" id="IPR022300">
    <property type="entry name" value="PPK2-rel_1"/>
</dbReference>